<feature type="domain" description="Fe2OG dioxygenase" evidence="6">
    <location>
        <begin position="268"/>
        <end position="368"/>
    </location>
</feature>
<proteinExistence type="inferred from homology"/>
<accession>A0ABR2LN60</accession>
<dbReference type="InterPro" id="IPR027443">
    <property type="entry name" value="IPNS-like_sf"/>
</dbReference>
<dbReference type="Pfam" id="PF03171">
    <property type="entry name" value="2OG-FeII_Oxy"/>
    <property type="match status" value="1"/>
</dbReference>
<evidence type="ECO:0000313" key="7">
    <source>
        <dbReference type="EMBL" id="KAK8945708.1"/>
    </source>
</evidence>
<dbReference type="SUPFAM" id="SSF51197">
    <property type="entry name" value="Clavaminate synthase-like"/>
    <property type="match status" value="1"/>
</dbReference>
<dbReference type="InterPro" id="IPR050295">
    <property type="entry name" value="Plant_2OG-oxidoreductases"/>
</dbReference>
<evidence type="ECO:0000256" key="5">
    <source>
        <dbReference type="RuleBase" id="RU003682"/>
    </source>
</evidence>
<reference evidence="7 8" key="1">
    <citation type="journal article" date="2022" name="Nat. Plants">
        <title>Genomes of leafy and leafless Platanthera orchids illuminate the evolution of mycoheterotrophy.</title>
        <authorList>
            <person name="Li M.H."/>
            <person name="Liu K.W."/>
            <person name="Li Z."/>
            <person name="Lu H.C."/>
            <person name="Ye Q.L."/>
            <person name="Zhang D."/>
            <person name="Wang J.Y."/>
            <person name="Li Y.F."/>
            <person name="Zhong Z.M."/>
            <person name="Liu X."/>
            <person name="Yu X."/>
            <person name="Liu D.K."/>
            <person name="Tu X.D."/>
            <person name="Liu B."/>
            <person name="Hao Y."/>
            <person name="Liao X.Y."/>
            <person name="Jiang Y.T."/>
            <person name="Sun W.H."/>
            <person name="Chen J."/>
            <person name="Chen Y.Q."/>
            <person name="Ai Y."/>
            <person name="Zhai J.W."/>
            <person name="Wu S.S."/>
            <person name="Zhou Z."/>
            <person name="Hsiao Y.Y."/>
            <person name="Wu W.L."/>
            <person name="Chen Y.Y."/>
            <person name="Lin Y.F."/>
            <person name="Hsu J.L."/>
            <person name="Li C.Y."/>
            <person name="Wang Z.W."/>
            <person name="Zhao X."/>
            <person name="Zhong W.Y."/>
            <person name="Ma X.K."/>
            <person name="Ma L."/>
            <person name="Huang J."/>
            <person name="Chen G.Z."/>
            <person name="Huang M.Z."/>
            <person name="Huang L."/>
            <person name="Peng D.H."/>
            <person name="Luo Y.B."/>
            <person name="Zou S.Q."/>
            <person name="Chen S.P."/>
            <person name="Lan S."/>
            <person name="Tsai W.C."/>
            <person name="Van de Peer Y."/>
            <person name="Liu Z.J."/>
        </authorList>
    </citation>
    <scope>NUCLEOTIDE SEQUENCE [LARGE SCALE GENOMIC DNA]</scope>
    <source>
        <strain evidence="7">Lor288</strain>
    </source>
</reference>
<dbReference type="PROSITE" id="PS51471">
    <property type="entry name" value="FE2OG_OXY"/>
    <property type="match status" value="1"/>
</dbReference>
<dbReference type="PANTHER" id="PTHR47991">
    <property type="entry name" value="OXOGLUTARATE/IRON-DEPENDENT DIOXYGENASE"/>
    <property type="match status" value="1"/>
</dbReference>
<dbReference type="InterPro" id="IPR005123">
    <property type="entry name" value="Oxoglu/Fe-dep_dioxygenase_dom"/>
</dbReference>
<gene>
    <name evidence="7" type="primary">NCS1</name>
    <name evidence="7" type="ORF">KSP40_PGU001850</name>
</gene>
<evidence type="ECO:0000259" key="6">
    <source>
        <dbReference type="PROSITE" id="PS51471"/>
    </source>
</evidence>
<dbReference type="Proteomes" id="UP001412067">
    <property type="component" value="Unassembled WGS sequence"/>
</dbReference>
<evidence type="ECO:0000256" key="2">
    <source>
        <dbReference type="ARBA" id="ARBA00022723"/>
    </source>
</evidence>
<sequence length="418" mass="46595">MAEKIGLARFGGSLKVDNVQALAAHVGAEVPQRYIRREREEETVISGHEGTGDSIPVIDFARLLNSEFSEDEAARLHSACEAWVLESSLHCISRLLSEHQNSFVNNLLEESLLEEDDPVEVLESVGRAEEELTKSTAVHLGVLDLDIINHGIPEAVIEKLKQDITGFFKLPLEEKNNVAQRAGSLEGYGQTFVHSEEQMLDWCDILFLATSPPSFKQLRFWPTNPPSFRKTIDEYAAEVKRVSDDILKVISTNLGLKSGKIFEMFKGGLQTFRFNYYPPCICPEKVLGVSQHSDVVGLTLLLQVNEQDGLQIRRNGGWMTVKPLPGALIANVGDIIEILSNGRYKSIEHRAIVNNVKERITVGGFQALTIGDIVGPIPEIVNGEKPLYRSLELEEYAKMLFANKLDGKSNLERMKLSE</sequence>
<comment type="caution">
    <text evidence="7">The sequence shown here is derived from an EMBL/GenBank/DDBJ whole genome shotgun (WGS) entry which is preliminary data.</text>
</comment>
<comment type="similarity">
    <text evidence="1 5">Belongs to the iron/ascorbate-dependent oxidoreductase family.</text>
</comment>
<dbReference type="Pfam" id="PF14226">
    <property type="entry name" value="DIOX_N"/>
    <property type="match status" value="1"/>
</dbReference>
<dbReference type="InterPro" id="IPR026992">
    <property type="entry name" value="DIOX_N"/>
</dbReference>
<keyword evidence="3 5" id="KW-0560">Oxidoreductase</keyword>
<dbReference type="EMBL" id="JBBWWR010000017">
    <property type="protein sequence ID" value="KAK8945708.1"/>
    <property type="molecule type" value="Genomic_DNA"/>
</dbReference>
<keyword evidence="2 5" id="KW-0479">Metal-binding</keyword>
<dbReference type="Gene3D" id="2.60.120.330">
    <property type="entry name" value="B-lactam Antibiotic, Isopenicillin N Synthase, Chain"/>
    <property type="match status" value="1"/>
</dbReference>
<protein>
    <submittedName>
        <fullName evidence="7">S-norcoclaurine synthase 1</fullName>
    </submittedName>
</protein>
<keyword evidence="8" id="KW-1185">Reference proteome</keyword>
<evidence type="ECO:0000313" key="8">
    <source>
        <dbReference type="Proteomes" id="UP001412067"/>
    </source>
</evidence>
<organism evidence="7 8">
    <name type="scientific">Platanthera guangdongensis</name>
    <dbReference type="NCBI Taxonomy" id="2320717"/>
    <lineage>
        <taxon>Eukaryota</taxon>
        <taxon>Viridiplantae</taxon>
        <taxon>Streptophyta</taxon>
        <taxon>Embryophyta</taxon>
        <taxon>Tracheophyta</taxon>
        <taxon>Spermatophyta</taxon>
        <taxon>Magnoliopsida</taxon>
        <taxon>Liliopsida</taxon>
        <taxon>Asparagales</taxon>
        <taxon>Orchidaceae</taxon>
        <taxon>Orchidoideae</taxon>
        <taxon>Orchideae</taxon>
        <taxon>Orchidinae</taxon>
        <taxon>Platanthera</taxon>
    </lineage>
</organism>
<evidence type="ECO:0000256" key="1">
    <source>
        <dbReference type="ARBA" id="ARBA00008056"/>
    </source>
</evidence>
<dbReference type="InterPro" id="IPR044861">
    <property type="entry name" value="IPNS-like_FE2OG_OXY"/>
</dbReference>
<evidence type="ECO:0000256" key="3">
    <source>
        <dbReference type="ARBA" id="ARBA00023002"/>
    </source>
</evidence>
<keyword evidence="4 5" id="KW-0408">Iron</keyword>
<name>A0ABR2LN60_9ASPA</name>
<evidence type="ECO:0000256" key="4">
    <source>
        <dbReference type="ARBA" id="ARBA00023004"/>
    </source>
</evidence>